<dbReference type="EMBL" id="CP064782">
    <property type="protein sequence ID" value="QWT50339.1"/>
    <property type="molecule type" value="Genomic_DNA"/>
</dbReference>
<evidence type="ECO:0000313" key="1">
    <source>
        <dbReference type="EMBL" id="QWT50339.1"/>
    </source>
</evidence>
<name>A0A975SQY3_9RHOO</name>
<evidence type="ECO:0000313" key="2">
    <source>
        <dbReference type="Proteomes" id="UP000683428"/>
    </source>
</evidence>
<accession>A0A975SQY3</accession>
<gene>
    <name evidence="1" type="ORF">Azoinq_07080</name>
</gene>
<proteinExistence type="predicted"/>
<keyword evidence="2" id="KW-1185">Reference proteome</keyword>
<dbReference type="RefSeq" id="WP_216130567.1">
    <property type="nucleotide sequence ID" value="NZ_CP064782.1"/>
</dbReference>
<dbReference type="Pfam" id="PF08811">
    <property type="entry name" value="DUF1800"/>
    <property type="match status" value="1"/>
</dbReference>
<protein>
    <submittedName>
        <fullName evidence="1">DUF1800 domain-containing protein</fullName>
    </submittedName>
</protein>
<dbReference type="AlphaFoldDB" id="A0A975SQY3"/>
<dbReference type="KEGG" id="aiq:Azoinq_07080"/>
<sequence length="518" mass="57742">MAKILTEDWPLHRLAFGPDPISREALQRLGFRGWVEEQLAPGTDPEGERRLAALRLPIRYGEDLEKGWPAVDEQRPLQWLQAPIESLWALHGGEGRPVAPAEKARPRNEAIAATLVRAVYSPWQLREVLADFWHDHFNVNAWDQTVGIAFPVYQREAIRPHSLGNFRTMLGAVARSAAMLRYLNNSSSRAGAPNENYARELLELHTLGRDAYLNGLYQRWREVPGALQGHPQGYIDQDVYEAARALTGWTLEDGAHLGGGQTQPRTGRFAYVEAWHDNYQKRVLARDFDPYQPPMADGEGVLDLAAFHPATAQHLAHKLCVRLVDDRPRPALVAGAARVWRETARRPDQIARVVEYIVLSRDFAASRQAKVKRPLELVAGFIRATGLNFQPTEGLVGEMAAAGQRLYGWPTPDGHPEDSAYWLSSNGIRRRWTLVAGLGENWWGNGTWNPFPEPLSPGVAAGRFVAFWLDRLYGATPPPLAERLLATAGLRAGQSLTAPGPARHLVAWAAMVPEYQLG</sequence>
<organism evidence="1 2">
    <name type="scientific">Azospira inquinata</name>
    <dbReference type="NCBI Taxonomy" id="2785627"/>
    <lineage>
        <taxon>Bacteria</taxon>
        <taxon>Pseudomonadati</taxon>
        <taxon>Pseudomonadota</taxon>
        <taxon>Betaproteobacteria</taxon>
        <taxon>Rhodocyclales</taxon>
        <taxon>Rhodocyclaceae</taxon>
        <taxon>Azospira</taxon>
    </lineage>
</organism>
<dbReference type="InterPro" id="IPR014917">
    <property type="entry name" value="DUF1800"/>
</dbReference>
<reference evidence="1" key="1">
    <citation type="submission" date="2020-11" db="EMBL/GenBank/DDBJ databases">
        <title>Azospira inquinata sp. nov.</title>
        <authorList>
            <person name="Moe W.M."/>
            <person name="Mikes M.C."/>
        </authorList>
    </citation>
    <scope>NUCLEOTIDE SEQUENCE</scope>
    <source>
        <strain evidence="1">Azo-3</strain>
    </source>
</reference>
<dbReference type="Proteomes" id="UP000683428">
    <property type="component" value="Chromosome"/>
</dbReference>